<dbReference type="GO" id="GO:0005886">
    <property type="term" value="C:plasma membrane"/>
    <property type="evidence" value="ECO:0007669"/>
    <property type="project" value="UniProtKB-SubCell"/>
</dbReference>
<reference evidence="6" key="2">
    <citation type="submission" date="2020-08" db="EMBL/GenBank/DDBJ databases">
        <title>Plant Genome Project.</title>
        <authorList>
            <person name="Zhang R.-G."/>
        </authorList>
    </citation>
    <scope>NUCLEOTIDE SEQUENCE</scope>
    <source>
        <strain evidence="6">Huo1</strain>
        <tissue evidence="6">Leaf</tissue>
    </source>
</reference>
<dbReference type="EMBL" id="PNBA02000020">
    <property type="protein sequence ID" value="KAG6389684.1"/>
    <property type="molecule type" value="Genomic_DNA"/>
</dbReference>
<keyword evidence="2" id="KW-1003">Cell membrane</keyword>
<dbReference type="PANTHER" id="PTHR30509:SF9">
    <property type="entry name" value="MULTIDRUG RESISTANCE PROTEIN MDTO"/>
    <property type="match status" value="1"/>
</dbReference>
<dbReference type="AlphaFoldDB" id="A0A8X8Z3B9"/>
<keyword evidence="4" id="KW-1133">Transmembrane helix</keyword>
<evidence type="ECO:0000256" key="1">
    <source>
        <dbReference type="ARBA" id="ARBA00004651"/>
    </source>
</evidence>
<proteinExistence type="predicted"/>
<evidence type="ECO:0000313" key="6">
    <source>
        <dbReference type="EMBL" id="KAG6389684.1"/>
    </source>
</evidence>
<evidence type="ECO:0000256" key="3">
    <source>
        <dbReference type="ARBA" id="ARBA00022692"/>
    </source>
</evidence>
<organism evidence="6">
    <name type="scientific">Salvia splendens</name>
    <name type="common">Scarlet sage</name>
    <dbReference type="NCBI Taxonomy" id="180675"/>
    <lineage>
        <taxon>Eukaryota</taxon>
        <taxon>Viridiplantae</taxon>
        <taxon>Streptophyta</taxon>
        <taxon>Embryophyta</taxon>
        <taxon>Tracheophyta</taxon>
        <taxon>Spermatophyta</taxon>
        <taxon>Magnoliopsida</taxon>
        <taxon>eudicotyledons</taxon>
        <taxon>Gunneridae</taxon>
        <taxon>Pentapetalae</taxon>
        <taxon>asterids</taxon>
        <taxon>lamiids</taxon>
        <taxon>Lamiales</taxon>
        <taxon>Lamiaceae</taxon>
        <taxon>Nepetoideae</taxon>
        <taxon>Mentheae</taxon>
        <taxon>Salviinae</taxon>
        <taxon>Salvia</taxon>
        <taxon>Salvia subgen. Calosphace</taxon>
        <taxon>core Calosphace</taxon>
    </lineage>
</organism>
<dbReference type="Proteomes" id="UP000298416">
    <property type="component" value="Unassembled WGS sequence"/>
</dbReference>
<evidence type="ECO:0000256" key="2">
    <source>
        <dbReference type="ARBA" id="ARBA00022475"/>
    </source>
</evidence>
<protein>
    <submittedName>
        <fullName evidence="6">Uncharacterized protein</fullName>
    </submittedName>
</protein>
<comment type="subcellular location">
    <subcellularLocation>
        <location evidence="1">Cell membrane</location>
        <topology evidence="1">Multi-pass membrane protein</topology>
    </subcellularLocation>
</comment>
<reference evidence="6" key="1">
    <citation type="submission" date="2018-01" db="EMBL/GenBank/DDBJ databases">
        <authorList>
            <person name="Mao J.F."/>
        </authorList>
    </citation>
    <scope>NUCLEOTIDE SEQUENCE</scope>
    <source>
        <strain evidence="6">Huo1</strain>
        <tissue evidence="6">Leaf</tissue>
    </source>
</reference>
<evidence type="ECO:0000256" key="4">
    <source>
        <dbReference type="ARBA" id="ARBA00022989"/>
    </source>
</evidence>
<name>A0A8X8Z3B9_SALSN</name>
<keyword evidence="3" id="KW-0812">Transmembrane</keyword>
<evidence type="ECO:0000313" key="7">
    <source>
        <dbReference type="Proteomes" id="UP000298416"/>
    </source>
</evidence>
<gene>
    <name evidence="6" type="ORF">SASPL_151157</name>
</gene>
<comment type="caution">
    <text evidence="6">The sequence shown here is derived from an EMBL/GenBank/DDBJ whole genome shotgun (WGS) entry which is preliminary data.</text>
</comment>
<keyword evidence="7" id="KW-1185">Reference proteome</keyword>
<keyword evidence="5" id="KW-0472">Membrane</keyword>
<evidence type="ECO:0000256" key="5">
    <source>
        <dbReference type="ARBA" id="ARBA00023136"/>
    </source>
</evidence>
<sequence length="428" mass="47734">MHPLHLAASTALGHGCLRFGPPAARPLPRVPAGKHAVGERANQVSEIIQEESRRAIARPRNNPERNGKRSRKLLRVPSRIHERPTHNSNTTYLFFGLYTARKRILVGAASGDKPRLIKGGDVQSRKHQRPRDSFWNSVWSDRLLRVRKLCEDKVRLSASVVHLQLFPAQSRMYGQAGGVSAIIGALLILGRKTLALLANSPIARITETFIGLSCSINGGIFFCSPPGLLPWRRCSYLRACARCMRPWRAVSRRKYLSGLEERLRKLRVDVIEFGKLIEEAQAEPNFCQALGYFEEECRDLSSKTKVESELKVFKDVVCCGVKCLEEVILVKSVAGLVGEGGVDLEMGRPGRDDEEMIKRAVSIVREGESGEFLSLGALVYCMDGMLKESKEIEKGIKEVVQWEKNLNTIVCKLGALKKSVTVEMAIHI</sequence>
<dbReference type="PANTHER" id="PTHR30509">
    <property type="entry name" value="P-HYDROXYBENZOIC ACID EFFLUX PUMP SUBUNIT-RELATED"/>
    <property type="match status" value="1"/>
</dbReference>
<accession>A0A8X8Z3B9</accession>